<gene>
    <name evidence="2" type="ORF">E4U43_004856</name>
</gene>
<dbReference type="Proteomes" id="UP000748025">
    <property type="component" value="Unassembled WGS sequence"/>
</dbReference>
<dbReference type="EMBL" id="SRPW01003160">
    <property type="protein sequence ID" value="KAG5988008.1"/>
    <property type="molecule type" value="Genomic_DNA"/>
</dbReference>
<reference evidence="2" key="1">
    <citation type="journal article" date="2020" name="bioRxiv">
        <title>Whole genome comparisons of ergot fungi reveals the divergence and evolution of species within the genus Claviceps are the result of varying mechanisms driving genome evolution and host range expansion.</title>
        <authorList>
            <person name="Wyka S.A."/>
            <person name="Mondo S.J."/>
            <person name="Liu M."/>
            <person name="Dettman J."/>
            <person name="Nalam V."/>
            <person name="Broders K.D."/>
        </authorList>
    </citation>
    <scope>NUCLEOTIDE SEQUENCE</scope>
    <source>
        <strain evidence="2">CCC 602</strain>
    </source>
</reference>
<evidence type="ECO:0000256" key="1">
    <source>
        <dbReference type="SAM" id="MobiDB-lite"/>
    </source>
</evidence>
<comment type="caution">
    <text evidence="2">The sequence shown here is derived from an EMBL/GenBank/DDBJ whole genome shotgun (WGS) entry which is preliminary data.</text>
</comment>
<feature type="region of interest" description="Disordered" evidence="1">
    <location>
        <begin position="77"/>
        <end position="124"/>
    </location>
</feature>
<dbReference type="AlphaFoldDB" id="A0A9P7N2T3"/>
<keyword evidence="3" id="KW-1185">Reference proteome</keyword>
<proteinExistence type="predicted"/>
<sequence length="172" mass="19313">MCGTAGGRRERTGGYRRNLEIIDGNIMGQTRKCCVAVRALRPLDHSACRESCCLPISDAEKGYLLTWDFRPSRPAFVPQGYNTGADGADGTDGTHDNNDQNDRQKWREKGYTPRRTQPRPVTNMPSLSRSIVILVPITAKKRKPHCLLLLLPARSVTQGQEQQFRPPPRRLS</sequence>
<evidence type="ECO:0000313" key="3">
    <source>
        <dbReference type="Proteomes" id="UP000748025"/>
    </source>
</evidence>
<organism evidence="2 3">
    <name type="scientific">Claviceps pusilla</name>
    <dbReference type="NCBI Taxonomy" id="123648"/>
    <lineage>
        <taxon>Eukaryota</taxon>
        <taxon>Fungi</taxon>
        <taxon>Dikarya</taxon>
        <taxon>Ascomycota</taxon>
        <taxon>Pezizomycotina</taxon>
        <taxon>Sordariomycetes</taxon>
        <taxon>Hypocreomycetidae</taxon>
        <taxon>Hypocreales</taxon>
        <taxon>Clavicipitaceae</taxon>
        <taxon>Claviceps</taxon>
    </lineage>
</organism>
<evidence type="ECO:0000313" key="2">
    <source>
        <dbReference type="EMBL" id="KAG5988008.1"/>
    </source>
</evidence>
<name>A0A9P7N2T3_9HYPO</name>
<protein>
    <submittedName>
        <fullName evidence="2">Uncharacterized protein</fullName>
    </submittedName>
</protein>
<accession>A0A9P7N2T3</accession>
<feature type="compositionally biased region" description="Basic and acidic residues" evidence="1">
    <location>
        <begin position="92"/>
        <end position="111"/>
    </location>
</feature>